<dbReference type="KEGG" id="bze:COCCADRAFT_113283"/>
<accession>W6XNK3</accession>
<organism evidence="1 2">
    <name type="scientific">Cochliobolus carbonum (strain 26-R-13)</name>
    <name type="common">Maize leaf spot fungus</name>
    <name type="synonym">Bipolaris zeicola</name>
    <dbReference type="NCBI Taxonomy" id="930089"/>
    <lineage>
        <taxon>Eukaryota</taxon>
        <taxon>Fungi</taxon>
        <taxon>Dikarya</taxon>
        <taxon>Ascomycota</taxon>
        <taxon>Pezizomycotina</taxon>
        <taxon>Dothideomycetes</taxon>
        <taxon>Pleosporomycetidae</taxon>
        <taxon>Pleosporales</taxon>
        <taxon>Pleosporineae</taxon>
        <taxon>Pleosporaceae</taxon>
        <taxon>Bipolaris</taxon>
    </lineage>
</organism>
<reference evidence="1 2" key="1">
    <citation type="journal article" date="2013" name="PLoS Genet.">
        <title>Comparative genome structure, secondary metabolite, and effector coding capacity across Cochliobolus pathogens.</title>
        <authorList>
            <person name="Condon B.J."/>
            <person name="Leng Y."/>
            <person name="Wu D."/>
            <person name="Bushley K.E."/>
            <person name="Ohm R.A."/>
            <person name="Otillar R."/>
            <person name="Martin J."/>
            <person name="Schackwitz W."/>
            <person name="Grimwood J."/>
            <person name="MohdZainudin N."/>
            <person name="Xue C."/>
            <person name="Wang R."/>
            <person name="Manning V.A."/>
            <person name="Dhillon B."/>
            <person name="Tu Z.J."/>
            <person name="Steffenson B.J."/>
            <person name="Salamov A."/>
            <person name="Sun H."/>
            <person name="Lowry S."/>
            <person name="LaButti K."/>
            <person name="Han J."/>
            <person name="Copeland A."/>
            <person name="Lindquist E."/>
            <person name="Barry K."/>
            <person name="Schmutz J."/>
            <person name="Baker S.E."/>
            <person name="Ciuffetti L.M."/>
            <person name="Grigoriev I.V."/>
            <person name="Zhong S."/>
            <person name="Turgeon B.G."/>
        </authorList>
    </citation>
    <scope>NUCLEOTIDE SEQUENCE [LARGE SCALE GENOMIC DNA]</scope>
    <source>
        <strain evidence="1 2">26-R-13</strain>
    </source>
</reference>
<dbReference type="Proteomes" id="UP000053841">
    <property type="component" value="Unassembled WGS sequence"/>
</dbReference>
<dbReference type="HOGENOM" id="CLU_178955_0_0_1"/>
<dbReference type="OrthoDB" id="3690956at2759"/>
<feature type="non-terminal residue" evidence="1">
    <location>
        <position position="1"/>
    </location>
</feature>
<dbReference type="EMBL" id="KI965105">
    <property type="protein sequence ID" value="EUC26830.1"/>
    <property type="molecule type" value="Genomic_DNA"/>
</dbReference>
<evidence type="ECO:0000313" key="1">
    <source>
        <dbReference type="EMBL" id="EUC26830.1"/>
    </source>
</evidence>
<evidence type="ECO:0000313" key="2">
    <source>
        <dbReference type="Proteomes" id="UP000053841"/>
    </source>
</evidence>
<dbReference type="AlphaFoldDB" id="W6XNK3"/>
<protein>
    <submittedName>
        <fullName evidence="1">Uncharacterized protein</fullName>
    </submittedName>
</protein>
<dbReference type="RefSeq" id="XP_007718867.1">
    <property type="nucleotide sequence ID" value="XM_007720677.1"/>
</dbReference>
<sequence length="103" mass="11789">IRPINQSSPQDGRFGKISPHKIARIYAKDPQSVTPTKDEPLLAIPAEYRTREFKELFEENEATDLAEHQDWDHEIILEEGAKLSLGGMYSIAPEHDAELRDYL</sequence>
<proteinExistence type="predicted"/>
<gene>
    <name evidence="1" type="ORF">COCCADRAFT_113283</name>
</gene>
<dbReference type="GeneID" id="19144612"/>
<keyword evidence="2" id="KW-1185">Reference proteome</keyword>
<name>W6XNK3_COCC2</name>